<reference evidence="6 7" key="1">
    <citation type="submission" date="2013-06" db="EMBL/GenBank/DDBJ databases">
        <authorList>
            <person name="Weinstock G."/>
            <person name="Sodergren E."/>
            <person name="Lobos E.A."/>
            <person name="Fulton L."/>
            <person name="Fulton R."/>
            <person name="Courtney L."/>
            <person name="Fronick C."/>
            <person name="O'Laughlin M."/>
            <person name="Godfrey J."/>
            <person name="Wilson R.M."/>
            <person name="Miner T."/>
            <person name="Farmer C."/>
            <person name="Delehaunty K."/>
            <person name="Cordes M."/>
            <person name="Minx P."/>
            <person name="Tomlinson C."/>
            <person name="Chen J."/>
            <person name="Wollam A."/>
            <person name="Pepin K.H."/>
            <person name="Bhonagiri V."/>
            <person name="Zhang X."/>
            <person name="Warren W."/>
            <person name="Mitreva M."/>
            <person name="Mardis E.R."/>
            <person name="Wilson R.K."/>
        </authorList>
    </citation>
    <scope>NUCLEOTIDE SEQUENCE [LARGE SCALE GENOMIC DNA]</scope>
    <source>
        <strain evidence="6 7">ATCC 29099</strain>
    </source>
</reference>
<gene>
    <name evidence="6" type="ORF">HMPREF0373_03102</name>
</gene>
<name>U2PC89_EUBRA</name>
<keyword evidence="2" id="KW-0169">Cobalamin biosynthesis</keyword>
<dbReference type="PANTHER" id="PTHR43182:SF1">
    <property type="entry name" value="COBALT-PRECORRIN-7 C(5)-METHYLTRANSFERASE"/>
    <property type="match status" value="1"/>
</dbReference>
<keyword evidence="3" id="KW-0489">Methyltransferase</keyword>
<dbReference type="Proteomes" id="UP000016608">
    <property type="component" value="Unassembled WGS sequence"/>
</dbReference>
<dbReference type="PATRIC" id="fig|1256908.3.peg.2847"/>
<dbReference type="PANTHER" id="PTHR43182">
    <property type="entry name" value="COBALT-PRECORRIN-6B C(15)-METHYLTRANSFERASE (DECARBOXYLATING)"/>
    <property type="match status" value="1"/>
</dbReference>
<evidence type="ECO:0000256" key="4">
    <source>
        <dbReference type="ARBA" id="ARBA00022679"/>
    </source>
</evidence>
<proteinExistence type="predicted"/>
<evidence type="ECO:0000313" key="7">
    <source>
        <dbReference type="Proteomes" id="UP000016608"/>
    </source>
</evidence>
<dbReference type="GO" id="GO:0032259">
    <property type="term" value="P:methylation"/>
    <property type="evidence" value="ECO:0007669"/>
    <property type="project" value="UniProtKB-KW"/>
</dbReference>
<dbReference type="AlphaFoldDB" id="U2PC89"/>
<evidence type="ECO:0000256" key="5">
    <source>
        <dbReference type="ARBA" id="ARBA00022691"/>
    </source>
</evidence>
<accession>U2PC89</accession>
<dbReference type="EMBL" id="AWVJ01000186">
    <property type="protein sequence ID" value="ERK41766.1"/>
    <property type="molecule type" value="Genomic_DNA"/>
</dbReference>
<evidence type="ECO:0000313" key="6">
    <source>
        <dbReference type="EMBL" id="ERK41766.1"/>
    </source>
</evidence>
<dbReference type="eggNOG" id="COG2242">
    <property type="taxonomic scope" value="Bacteria"/>
</dbReference>
<evidence type="ECO:0000256" key="1">
    <source>
        <dbReference type="ARBA" id="ARBA00004953"/>
    </source>
</evidence>
<keyword evidence="4" id="KW-0808">Transferase</keyword>
<evidence type="ECO:0000256" key="3">
    <source>
        <dbReference type="ARBA" id="ARBA00022603"/>
    </source>
</evidence>
<dbReference type="Gene3D" id="3.40.50.150">
    <property type="entry name" value="Vaccinia Virus protein VP39"/>
    <property type="match status" value="1"/>
</dbReference>
<dbReference type="HOGENOM" id="CLU_939129_0_0_9"/>
<keyword evidence="5" id="KW-0949">S-adenosyl-L-methionine</keyword>
<dbReference type="GO" id="GO:0009236">
    <property type="term" value="P:cobalamin biosynthetic process"/>
    <property type="evidence" value="ECO:0007669"/>
    <property type="project" value="UniProtKB-KW"/>
</dbReference>
<dbReference type="GO" id="GO:0008168">
    <property type="term" value="F:methyltransferase activity"/>
    <property type="evidence" value="ECO:0007669"/>
    <property type="project" value="UniProtKB-KW"/>
</dbReference>
<dbReference type="InterPro" id="IPR050714">
    <property type="entry name" value="Cobalamin_biosynth_MTase"/>
</dbReference>
<keyword evidence="7" id="KW-1185">Reference proteome</keyword>
<comment type="pathway">
    <text evidence="1">Cofactor biosynthesis; adenosylcobalamin biosynthesis.</text>
</comment>
<evidence type="ECO:0008006" key="8">
    <source>
        <dbReference type="Google" id="ProtNLM"/>
    </source>
</evidence>
<dbReference type="InterPro" id="IPR029063">
    <property type="entry name" value="SAM-dependent_MTases_sf"/>
</dbReference>
<sequence length="323" mass="36339">MINWKYQNAGGIPARKYGRYFIMEQQIFTNESILSWLQYFAKNTAIDLEKVKMLDITRKNKNLIPTVESHRAVLVFTEAGIADIFYRMWNAGLGDCEVWYNEGSEPAGEIKHDKVSNMINRGINASAGMLIVNEHACNTYKIGMDNHNFKRGSIHYVGSEIRSVILNKMHVGHQDDICIISGESIAIEAALIATEGTVIAVEYNKDDRATMEENIDHFGLHNIQVIDHVDEETMKDCPVPSLVFMVASASMEQEIAYLTKLNPKINIVIYTLDFCVAASISAMFEKYGIKDTEVIQVSVSRLNSKNSFEQQPAPWIISGKADC</sequence>
<organism evidence="6 7">
    <name type="scientific">Eubacterium ramulus ATCC 29099</name>
    <dbReference type="NCBI Taxonomy" id="1256908"/>
    <lineage>
        <taxon>Bacteria</taxon>
        <taxon>Bacillati</taxon>
        <taxon>Bacillota</taxon>
        <taxon>Clostridia</taxon>
        <taxon>Eubacteriales</taxon>
        <taxon>Eubacteriaceae</taxon>
        <taxon>Eubacterium</taxon>
    </lineage>
</organism>
<protein>
    <recommendedName>
        <fullName evidence="8">Precorrin-6B methylase</fullName>
    </recommendedName>
</protein>
<evidence type="ECO:0000256" key="2">
    <source>
        <dbReference type="ARBA" id="ARBA00022573"/>
    </source>
</evidence>
<comment type="caution">
    <text evidence="6">The sequence shown here is derived from an EMBL/GenBank/DDBJ whole genome shotgun (WGS) entry which is preliminary data.</text>
</comment>